<sequence length="152" mass="16418">MARYLKGELVNVVEAVDRSGQPIGIMLIGTDEWGDKVLPIIIGSAETLSIKKGLGEVDFPRPLPHDLFIEILETLGASIDRITIDAMINGTYTATVYVKDSSGKIHSFDARPSDAVALAVRANAPIYVSDSLAELTEDVHQYLPPPSGKVEE</sequence>
<comment type="caution">
    <text evidence="1">The sequence shown here is derived from an EMBL/GenBank/DDBJ whole genome shotgun (WGS) entry which is preliminary data.</text>
</comment>
<proteinExistence type="predicted"/>
<gene>
    <name evidence="1" type="ORF">TU35_002540</name>
</gene>
<dbReference type="Proteomes" id="UP000033636">
    <property type="component" value="Unassembled WGS sequence"/>
</dbReference>
<name>A0ACC6UZ78_9CREN</name>
<reference evidence="1" key="1">
    <citation type="submission" date="2024-07" db="EMBL/GenBank/DDBJ databases">
        <title>Metagenome and Metagenome-Assembled Genomes of Archaea from a hot spring from the geothermal field of Los Azufres, Mexico.</title>
        <authorList>
            <person name="Marin-Paredes R."/>
            <person name="Martinez-Romero E."/>
            <person name="Servin-Garciduenas L.E."/>
        </authorList>
    </citation>
    <scope>NUCLEOTIDE SEQUENCE</scope>
</reference>
<evidence type="ECO:0000313" key="2">
    <source>
        <dbReference type="Proteomes" id="UP000033636"/>
    </source>
</evidence>
<evidence type="ECO:0000313" key="1">
    <source>
        <dbReference type="EMBL" id="MFB6490119.1"/>
    </source>
</evidence>
<accession>A0ACC6UZ78</accession>
<organism evidence="1 2">
    <name type="scientific">Thermoproteus sp. AZ2</name>
    <dbReference type="NCBI Taxonomy" id="1609232"/>
    <lineage>
        <taxon>Archaea</taxon>
        <taxon>Thermoproteota</taxon>
        <taxon>Thermoprotei</taxon>
        <taxon>Thermoproteales</taxon>
        <taxon>Thermoproteaceae</taxon>
        <taxon>Thermoproteus</taxon>
    </lineage>
</organism>
<protein>
    <submittedName>
        <fullName evidence="1">Bifunctional nuclease family protein</fullName>
    </submittedName>
</protein>
<dbReference type="EMBL" id="JZWT02000004">
    <property type="protein sequence ID" value="MFB6490119.1"/>
    <property type="molecule type" value="Genomic_DNA"/>
</dbReference>